<organism evidence="1 2">
    <name type="scientific">Parasponia andersonii</name>
    <name type="common">Sponia andersonii</name>
    <dbReference type="NCBI Taxonomy" id="3476"/>
    <lineage>
        <taxon>Eukaryota</taxon>
        <taxon>Viridiplantae</taxon>
        <taxon>Streptophyta</taxon>
        <taxon>Embryophyta</taxon>
        <taxon>Tracheophyta</taxon>
        <taxon>Spermatophyta</taxon>
        <taxon>Magnoliopsida</taxon>
        <taxon>eudicotyledons</taxon>
        <taxon>Gunneridae</taxon>
        <taxon>Pentapetalae</taxon>
        <taxon>rosids</taxon>
        <taxon>fabids</taxon>
        <taxon>Rosales</taxon>
        <taxon>Cannabaceae</taxon>
        <taxon>Parasponia</taxon>
    </lineage>
</organism>
<dbReference type="AlphaFoldDB" id="A0A2P5DQ47"/>
<proteinExistence type="predicted"/>
<evidence type="ECO:0000313" key="2">
    <source>
        <dbReference type="Proteomes" id="UP000237105"/>
    </source>
</evidence>
<dbReference type="Proteomes" id="UP000237105">
    <property type="component" value="Unassembled WGS sequence"/>
</dbReference>
<name>A0A2P5DQ47_PARAD</name>
<dbReference type="EMBL" id="JXTB01000024">
    <property type="protein sequence ID" value="PON75408.1"/>
    <property type="molecule type" value="Genomic_DNA"/>
</dbReference>
<gene>
    <name evidence="1" type="ORF">PanWU01x14_043750</name>
</gene>
<sequence>MTGNHKKTDYTLGAKVVGNHKKRITFSLPAILLLKLTKTLTNLLISPRRGART</sequence>
<accession>A0A2P5DQ47</accession>
<evidence type="ECO:0000313" key="1">
    <source>
        <dbReference type="EMBL" id="PON75408.1"/>
    </source>
</evidence>
<comment type="caution">
    <text evidence="1">The sequence shown here is derived from an EMBL/GenBank/DDBJ whole genome shotgun (WGS) entry which is preliminary data.</text>
</comment>
<protein>
    <submittedName>
        <fullName evidence="1">Uncharacterized protein</fullName>
    </submittedName>
</protein>
<keyword evidence="2" id="KW-1185">Reference proteome</keyword>
<reference evidence="2" key="1">
    <citation type="submission" date="2016-06" db="EMBL/GenBank/DDBJ databases">
        <title>Parallel loss of symbiosis genes in relatives of nitrogen-fixing non-legume Parasponia.</title>
        <authorList>
            <person name="Van Velzen R."/>
            <person name="Holmer R."/>
            <person name="Bu F."/>
            <person name="Rutten L."/>
            <person name="Van Zeijl A."/>
            <person name="Liu W."/>
            <person name="Santuari L."/>
            <person name="Cao Q."/>
            <person name="Sharma T."/>
            <person name="Shen D."/>
            <person name="Roswanjaya Y."/>
            <person name="Wardhani T."/>
            <person name="Kalhor M.S."/>
            <person name="Jansen J."/>
            <person name="Van den Hoogen J."/>
            <person name="Gungor B."/>
            <person name="Hartog M."/>
            <person name="Hontelez J."/>
            <person name="Verver J."/>
            <person name="Yang W.-C."/>
            <person name="Schijlen E."/>
            <person name="Repin R."/>
            <person name="Schilthuizen M."/>
            <person name="Schranz E."/>
            <person name="Heidstra R."/>
            <person name="Miyata K."/>
            <person name="Fedorova E."/>
            <person name="Kohlen W."/>
            <person name="Bisseling T."/>
            <person name="Smit S."/>
            <person name="Geurts R."/>
        </authorList>
    </citation>
    <scope>NUCLEOTIDE SEQUENCE [LARGE SCALE GENOMIC DNA]</scope>
    <source>
        <strain evidence="2">cv. WU1-14</strain>
    </source>
</reference>